<name>A0AB36JQG5_9GAMM</name>
<gene>
    <name evidence="3" type="ORF">BZG00_15610</name>
</gene>
<keyword evidence="2" id="KW-1133">Transmembrane helix</keyword>
<evidence type="ECO:0000256" key="2">
    <source>
        <dbReference type="SAM" id="Phobius"/>
    </source>
</evidence>
<dbReference type="Proteomes" id="UP000189021">
    <property type="component" value="Unassembled WGS sequence"/>
</dbReference>
<keyword evidence="2" id="KW-0472">Membrane</keyword>
<organism evidence="3 4">
    <name type="scientific">Salinivibrio kushneri</name>
    <dbReference type="NCBI Taxonomy" id="1908198"/>
    <lineage>
        <taxon>Bacteria</taxon>
        <taxon>Pseudomonadati</taxon>
        <taxon>Pseudomonadota</taxon>
        <taxon>Gammaproteobacteria</taxon>
        <taxon>Vibrionales</taxon>
        <taxon>Vibrionaceae</taxon>
        <taxon>Salinivibrio</taxon>
    </lineage>
</organism>
<evidence type="ECO:0008006" key="5">
    <source>
        <dbReference type="Google" id="ProtNLM"/>
    </source>
</evidence>
<dbReference type="EMBL" id="MUEK01000031">
    <property type="protein sequence ID" value="OOE37408.1"/>
    <property type="molecule type" value="Genomic_DNA"/>
</dbReference>
<feature type="coiled-coil region" evidence="1">
    <location>
        <begin position="51"/>
        <end position="78"/>
    </location>
</feature>
<keyword evidence="1" id="KW-0175">Coiled coil</keyword>
<protein>
    <recommendedName>
        <fullName evidence="5">DUF1640 domain-containing protein</fullName>
    </recommendedName>
</protein>
<comment type="caution">
    <text evidence="3">The sequence shown here is derived from an EMBL/GenBank/DDBJ whole genome shotgun (WGS) entry which is preliminary data.</text>
</comment>
<dbReference type="RefSeq" id="WP_077659809.1">
    <property type="nucleotide sequence ID" value="NZ_MUEK01000031.1"/>
</dbReference>
<accession>A0AB36JQG5</accession>
<reference evidence="3 4" key="1">
    <citation type="journal article" date="2017" name="Genome Announc.">
        <title>Draft Genome Sequences of Salinivibrio proteolyticus, Salinivibrio sharmensis, Salinivibrio siamensis, Salinivibrio costicola subsp. alcaliphilus, Salinivibrio costicola subsp. vallismortis, and 29 New Isolates Belonging to the Genus Salinivibrio.</title>
        <authorList>
            <person name="Lopez-Hermoso C."/>
            <person name="de la Haba R.R."/>
            <person name="Sanchez-Porro C."/>
            <person name="Bayliss S.C."/>
            <person name="Feil E.J."/>
            <person name="Ventosa A."/>
        </authorList>
    </citation>
    <scope>NUCLEOTIDE SEQUENCE [LARGE SCALE GENOMIC DNA]</scope>
    <source>
        <strain evidence="3 4">AL184</strain>
    </source>
</reference>
<dbReference type="AlphaFoldDB" id="A0AB36JQG5"/>
<keyword evidence="2" id="KW-0812">Transmembrane</keyword>
<evidence type="ECO:0000313" key="4">
    <source>
        <dbReference type="Proteomes" id="UP000189021"/>
    </source>
</evidence>
<proteinExistence type="predicted"/>
<evidence type="ECO:0000256" key="1">
    <source>
        <dbReference type="SAM" id="Coils"/>
    </source>
</evidence>
<evidence type="ECO:0000313" key="3">
    <source>
        <dbReference type="EMBL" id="OOE37408.1"/>
    </source>
</evidence>
<keyword evidence="4" id="KW-1185">Reference proteome</keyword>
<feature type="transmembrane region" description="Helical" evidence="2">
    <location>
        <begin position="91"/>
        <end position="108"/>
    </location>
</feature>
<sequence>MSIESSNDVRDAVIKLEAKTEVMSESMISMADSVAKLADLRFELHSVRKDIDVITEKAEKTQTEVDELKQKIAAVEKVQDKNSYVIGKIELFWGALITGSAAFLWWLLKK</sequence>